<proteinExistence type="predicted"/>
<dbReference type="Proteomes" id="UP000016801">
    <property type="component" value="Unassembled WGS sequence"/>
</dbReference>
<dbReference type="EMBL" id="CAGA01000134">
    <property type="protein sequence ID" value="CCE34854.1"/>
    <property type="molecule type" value="Genomic_DNA"/>
</dbReference>
<feature type="region of interest" description="Disordered" evidence="1">
    <location>
        <begin position="155"/>
        <end position="225"/>
    </location>
</feature>
<protein>
    <submittedName>
        <fullName evidence="2">Uncharacterized protein</fullName>
    </submittedName>
</protein>
<evidence type="ECO:0000313" key="3">
    <source>
        <dbReference type="Proteomes" id="UP000016801"/>
    </source>
</evidence>
<keyword evidence="3" id="KW-1185">Reference proteome</keyword>
<evidence type="ECO:0000256" key="1">
    <source>
        <dbReference type="SAM" id="MobiDB-lite"/>
    </source>
</evidence>
<accession>M1WIP8</accession>
<name>M1WIP8_CLAP2</name>
<dbReference type="AlphaFoldDB" id="M1WIP8"/>
<evidence type="ECO:0000313" key="2">
    <source>
        <dbReference type="EMBL" id="CCE34854.1"/>
    </source>
</evidence>
<dbReference type="HOGENOM" id="CLU_1229821_0_0_1"/>
<dbReference type="OrthoDB" id="10372311at2759"/>
<feature type="compositionally biased region" description="Polar residues" evidence="1">
    <location>
        <begin position="155"/>
        <end position="164"/>
    </location>
</feature>
<dbReference type="VEuPathDB" id="FungiDB:CPUR_08793"/>
<feature type="compositionally biased region" description="Basic and acidic residues" evidence="1">
    <location>
        <begin position="205"/>
        <end position="219"/>
    </location>
</feature>
<sequence>MQQELLEFLCGRLDAFGSAPTKDQPTQRLDTDNAGLYRTRFRQAEWAGVLGIVRCALPPLTAQVVTGPEFRPEWPRPEDSRSGDVSLLVDVAIQNWKDITNLAGDKMRYSKLSSASFRDNLASWLGEKCGAGEASSPSGPTTGETNADVESVASVSALTTQPCSTDDRRQVSAGTDVGGEEKDLPSFVDAPDPGSVFDEAMAKAGGKDCRYQARREMSQRSKRRQ</sequence>
<comment type="caution">
    <text evidence="2">The sequence shown here is derived from an EMBL/GenBank/DDBJ whole genome shotgun (WGS) entry which is preliminary data.</text>
</comment>
<gene>
    <name evidence="2" type="ORF">CPUR_08793</name>
</gene>
<organism evidence="2 3">
    <name type="scientific">Claviceps purpurea (strain 20.1)</name>
    <name type="common">Ergot fungus</name>
    <name type="synonym">Sphacelia segetum</name>
    <dbReference type="NCBI Taxonomy" id="1111077"/>
    <lineage>
        <taxon>Eukaryota</taxon>
        <taxon>Fungi</taxon>
        <taxon>Dikarya</taxon>
        <taxon>Ascomycota</taxon>
        <taxon>Pezizomycotina</taxon>
        <taxon>Sordariomycetes</taxon>
        <taxon>Hypocreomycetidae</taxon>
        <taxon>Hypocreales</taxon>
        <taxon>Clavicipitaceae</taxon>
        <taxon>Claviceps</taxon>
    </lineage>
</organism>
<reference evidence="2 3" key="1">
    <citation type="journal article" date="2013" name="PLoS Genet.">
        <title>Plant-symbiotic fungi as chemical engineers: Multi-genome analysis of the Clavicipitaceae reveals dynamics of alkaloid loci.</title>
        <authorList>
            <person name="Schardl C.L."/>
            <person name="Young C.A."/>
            <person name="Hesse U."/>
            <person name="Amyotte S.G."/>
            <person name="Andreeva K."/>
            <person name="Calie P.J."/>
            <person name="Fleetwood D.J."/>
            <person name="Haws D.C."/>
            <person name="Moore N."/>
            <person name="Oeser B."/>
            <person name="Panaccione D.G."/>
            <person name="Schweri K.K."/>
            <person name="Voisey C.R."/>
            <person name="Farman M.L."/>
            <person name="Jaromczyk J.W."/>
            <person name="Roe B.A."/>
            <person name="O'Sullivan D.M."/>
            <person name="Scott B."/>
            <person name="Tudzynski P."/>
            <person name="An Z."/>
            <person name="Arnaoudova E.G."/>
            <person name="Bullock C.T."/>
            <person name="Charlton N.D."/>
            <person name="Chen L."/>
            <person name="Cox M."/>
            <person name="Dinkins R.D."/>
            <person name="Florea S."/>
            <person name="Glenn A.E."/>
            <person name="Gordon A."/>
            <person name="Gueldener U."/>
            <person name="Harris D.R."/>
            <person name="Hollin W."/>
            <person name="Jaromczyk J."/>
            <person name="Johnson R.D."/>
            <person name="Khan A.K."/>
            <person name="Leistner E."/>
            <person name="Leuchtmann A."/>
            <person name="Li C."/>
            <person name="Liu J."/>
            <person name="Liu J."/>
            <person name="Liu M."/>
            <person name="Mace W."/>
            <person name="Machado C."/>
            <person name="Nagabhyru P."/>
            <person name="Pan J."/>
            <person name="Schmid J."/>
            <person name="Sugawara K."/>
            <person name="Steiner U."/>
            <person name="Takach J.E."/>
            <person name="Tanaka E."/>
            <person name="Webb J.S."/>
            <person name="Wilson E.V."/>
            <person name="Wiseman J.L."/>
            <person name="Yoshida R."/>
            <person name="Zeng Z."/>
        </authorList>
    </citation>
    <scope>NUCLEOTIDE SEQUENCE [LARGE SCALE GENOMIC DNA]</scope>
    <source>
        <strain evidence="2 3">20.1</strain>
    </source>
</reference>